<dbReference type="SUPFAM" id="SSF50978">
    <property type="entry name" value="WD40 repeat-like"/>
    <property type="match status" value="1"/>
</dbReference>
<dbReference type="InterPro" id="IPR050995">
    <property type="entry name" value="WD-F-box_domain-protein"/>
</dbReference>
<dbReference type="PANTHER" id="PTHR14604">
    <property type="entry name" value="WD40 REPEAT PF20"/>
    <property type="match status" value="1"/>
</dbReference>
<dbReference type="PROSITE" id="PS50082">
    <property type="entry name" value="WD_REPEATS_2"/>
    <property type="match status" value="1"/>
</dbReference>
<protein>
    <submittedName>
        <fullName evidence="2">WD40 repeat-like protein</fullName>
    </submittedName>
</protein>
<evidence type="ECO:0000313" key="2">
    <source>
        <dbReference type="EMBL" id="ORX97334.1"/>
    </source>
</evidence>
<gene>
    <name evidence="2" type="ORF">K493DRAFT_14998</name>
</gene>
<dbReference type="OrthoDB" id="7668193at2759"/>
<evidence type="ECO:0000313" key="3">
    <source>
        <dbReference type="Proteomes" id="UP000193498"/>
    </source>
</evidence>
<name>A0A1Y1YI99_9FUNG</name>
<comment type="caution">
    <text evidence="2">The sequence shown here is derived from an EMBL/GenBank/DDBJ whole genome shotgun (WGS) entry which is preliminary data.</text>
</comment>
<dbReference type="SMART" id="SM00320">
    <property type="entry name" value="WD40"/>
    <property type="match status" value="3"/>
</dbReference>
<dbReference type="STRING" id="1314790.A0A1Y1YI99"/>
<dbReference type="PROSITE" id="PS50294">
    <property type="entry name" value="WD_REPEATS_REGION"/>
    <property type="match status" value="1"/>
</dbReference>
<dbReference type="EMBL" id="MCFE01000135">
    <property type="protein sequence ID" value="ORX97334.1"/>
    <property type="molecule type" value="Genomic_DNA"/>
</dbReference>
<accession>A0A1Y1YI99</accession>
<dbReference type="PANTHER" id="PTHR14604:SF4">
    <property type="entry name" value="F-BOX DOMAIN-CONTAINING PROTEIN"/>
    <property type="match status" value="1"/>
</dbReference>
<dbReference type="InterPro" id="IPR001680">
    <property type="entry name" value="WD40_rpt"/>
</dbReference>
<evidence type="ECO:0000256" key="1">
    <source>
        <dbReference type="PROSITE-ProRule" id="PRU00221"/>
    </source>
</evidence>
<keyword evidence="3" id="KW-1185">Reference proteome</keyword>
<proteinExistence type="predicted"/>
<dbReference type="Gene3D" id="2.130.10.10">
    <property type="entry name" value="YVTN repeat-like/Quinoprotein amine dehydrogenase"/>
    <property type="match status" value="1"/>
</dbReference>
<reference evidence="2 3" key="1">
    <citation type="submission" date="2016-07" db="EMBL/GenBank/DDBJ databases">
        <title>Pervasive Adenine N6-methylation of Active Genes in Fungi.</title>
        <authorList>
            <consortium name="DOE Joint Genome Institute"/>
            <person name="Mondo S.J."/>
            <person name="Dannebaum R.O."/>
            <person name="Kuo R.C."/>
            <person name="Labutti K."/>
            <person name="Haridas S."/>
            <person name="Kuo A."/>
            <person name="Salamov A."/>
            <person name="Ahrendt S.R."/>
            <person name="Lipzen A."/>
            <person name="Sullivan W."/>
            <person name="Andreopoulos W.B."/>
            <person name="Clum A."/>
            <person name="Lindquist E."/>
            <person name="Daum C."/>
            <person name="Ramamoorthy G.K."/>
            <person name="Gryganskyi A."/>
            <person name="Culley D."/>
            <person name="Magnuson J.K."/>
            <person name="James T.Y."/>
            <person name="O'Malley M.A."/>
            <person name="Stajich J.E."/>
            <person name="Spatafora J.W."/>
            <person name="Visel A."/>
            <person name="Grigoriev I.V."/>
        </authorList>
    </citation>
    <scope>NUCLEOTIDE SEQUENCE [LARGE SCALE GENOMIC DNA]</scope>
    <source>
        <strain evidence="2 3">CBS 931.73</strain>
    </source>
</reference>
<dbReference type="Proteomes" id="UP000193498">
    <property type="component" value="Unassembled WGS sequence"/>
</dbReference>
<dbReference type="InterPro" id="IPR015943">
    <property type="entry name" value="WD40/YVTN_repeat-like_dom_sf"/>
</dbReference>
<sequence length="219" mass="24289">MNSGELLHTLSGHTAAISSLSIGDEYLVTGGHDRFLIVWRWSTGEKVQTYCDHEHAIVGVHLRGNKIISLSKKGHFKIHDIDKGTSICNLHIHQPCGVFSALDVFEKYVVCATSATVYMFTWESREREYLDYVSCSVSHGYISCVGVHAKRVIVGCQYSRSGDSITIWDSNKLKLTNVDVRLALPICSTQVNKDVIMAGCTDGRIYLFKFSTPLANVTG</sequence>
<feature type="repeat" description="WD" evidence="1">
    <location>
        <begin position="10"/>
        <end position="49"/>
    </location>
</feature>
<dbReference type="AlphaFoldDB" id="A0A1Y1YI99"/>
<organism evidence="2 3">
    <name type="scientific">Basidiobolus meristosporus CBS 931.73</name>
    <dbReference type="NCBI Taxonomy" id="1314790"/>
    <lineage>
        <taxon>Eukaryota</taxon>
        <taxon>Fungi</taxon>
        <taxon>Fungi incertae sedis</taxon>
        <taxon>Zoopagomycota</taxon>
        <taxon>Entomophthoromycotina</taxon>
        <taxon>Basidiobolomycetes</taxon>
        <taxon>Basidiobolales</taxon>
        <taxon>Basidiobolaceae</taxon>
        <taxon>Basidiobolus</taxon>
    </lineage>
</organism>
<dbReference type="Pfam" id="PF00400">
    <property type="entry name" value="WD40"/>
    <property type="match status" value="1"/>
</dbReference>
<keyword evidence="1" id="KW-0853">WD repeat</keyword>
<dbReference type="InParanoid" id="A0A1Y1YI99"/>
<dbReference type="InterPro" id="IPR036322">
    <property type="entry name" value="WD40_repeat_dom_sf"/>
</dbReference>